<evidence type="ECO:0000256" key="1">
    <source>
        <dbReference type="SAM" id="SignalP"/>
    </source>
</evidence>
<accession>A0A1B2HCG1</accession>
<organism evidence="2 3">
    <name type="scientific">Lentzea guizhouensis</name>
    <dbReference type="NCBI Taxonomy" id="1586287"/>
    <lineage>
        <taxon>Bacteria</taxon>
        <taxon>Bacillati</taxon>
        <taxon>Actinomycetota</taxon>
        <taxon>Actinomycetes</taxon>
        <taxon>Pseudonocardiales</taxon>
        <taxon>Pseudonocardiaceae</taxon>
        <taxon>Lentzea</taxon>
    </lineage>
</organism>
<reference evidence="2 3" key="1">
    <citation type="submission" date="2016-07" db="EMBL/GenBank/DDBJ databases">
        <title>Complete genome sequence of the Lentzea guizhouensis DHS C013.</title>
        <authorList>
            <person name="Cao C."/>
        </authorList>
    </citation>
    <scope>NUCLEOTIDE SEQUENCE [LARGE SCALE GENOMIC DNA]</scope>
    <source>
        <strain evidence="2 3">DHS C013</strain>
    </source>
</reference>
<dbReference type="STRING" id="1586287.BBK82_04125"/>
<sequence>MGCALVVAAAVAVFCPAVSSAGDPDCSQDQPFTPFDTMDGDNPVTMQSGRVVELRASNKSQCAWGRISSGTPGEEIWTDRKEPSADTHEGFLGYTRIDSGSAKYTEAFKNDGRVMRACGSSQGVIECTGWF</sequence>
<proteinExistence type="predicted"/>
<keyword evidence="1" id="KW-0732">Signal</keyword>
<dbReference type="Proteomes" id="UP000093053">
    <property type="component" value="Chromosome"/>
</dbReference>
<gene>
    <name evidence="2" type="ORF">BBK82_04125</name>
</gene>
<feature type="signal peptide" evidence="1">
    <location>
        <begin position="1"/>
        <end position="21"/>
    </location>
</feature>
<dbReference type="KEGG" id="led:BBK82_04125"/>
<keyword evidence="3" id="KW-1185">Reference proteome</keyword>
<name>A0A1B2HCG1_9PSEU</name>
<evidence type="ECO:0008006" key="4">
    <source>
        <dbReference type="Google" id="ProtNLM"/>
    </source>
</evidence>
<evidence type="ECO:0000313" key="3">
    <source>
        <dbReference type="Proteomes" id="UP000093053"/>
    </source>
</evidence>
<protein>
    <recommendedName>
        <fullName evidence="4">DUF2690 domain-containing protein</fullName>
    </recommendedName>
</protein>
<dbReference type="EMBL" id="CP016793">
    <property type="protein sequence ID" value="ANZ35393.1"/>
    <property type="molecule type" value="Genomic_DNA"/>
</dbReference>
<evidence type="ECO:0000313" key="2">
    <source>
        <dbReference type="EMBL" id="ANZ35393.1"/>
    </source>
</evidence>
<feature type="chain" id="PRO_5008537967" description="DUF2690 domain-containing protein" evidence="1">
    <location>
        <begin position="22"/>
        <end position="131"/>
    </location>
</feature>
<dbReference type="AlphaFoldDB" id="A0A1B2HCG1"/>